<dbReference type="RefSeq" id="XP_073899035.1">
    <property type="nucleotide sequence ID" value="XM_074042934.1"/>
</dbReference>
<proteinExistence type="predicted"/>
<sequence>MRSCWSHFLRFLAKRSSTRPESMHKLKSSQKDKVRQFMACTQASEKTAIYCLTQNEWKLDEATDRFFQNPDVFHQESMRNMVDQKKLEQLYGRYKDPQDENRIGVDGIQRFCDDLRLDPASISVLVIAWKFGAATQCEFSRKEFLDGMAELGCDSTEKLKALLPRLEQELKDTAKFKDFYQFTFTFAKNPGQKGLDLEMAVAYWKLVLSGRFKFLDLWNTFLLEHHKRSITRDTWNLLLDFGNVIADDLSNYDEEGTGSWRMFTPDMDADCLPPEGQALSQIGPPPYGSGDSTPSSVLVPVNHRAHVFRLTWRYQLLCAYTNVFIQCCSPVPEDPTSEACELCP</sequence>
<evidence type="ECO:0000313" key="2">
    <source>
        <dbReference type="RefSeq" id="XP_073899035.1"/>
    </source>
</evidence>
<accession>A0AC58K274</accession>
<organism evidence="1 2">
    <name type="scientific">Castor canadensis</name>
    <name type="common">American beaver</name>
    <dbReference type="NCBI Taxonomy" id="51338"/>
    <lineage>
        <taxon>Eukaryota</taxon>
        <taxon>Metazoa</taxon>
        <taxon>Chordata</taxon>
        <taxon>Craniata</taxon>
        <taxon>Vertebrata</taxon>
        <taxon>Euteleostomi</taxon>
        <taxon>Mammalia</taxon>
        <taxon>Eutheria</taxon>
        <taxon>Euarchontoglires</taxon>
        <taxon>Glires</taxon>
        <taxon>Rodentia</taxon>
        <taxon>Castorimorpha</taxon>
        <taxon>Castoridae</taxon>
        <taxon>Castor</taxon>
    </lineage>
</organism>
<name>A0AC58K274_CASCN</name>
<protein>
    <submittedName>
        <fullName evidence="2">DCN1-like protein 2 isoform X2</fullName>
    </submittedName>
</protein>
<keyword evidence="1" id="KW-1185">Reference proteome</keyword>
<gene>
    <name evidence="2" type="primary">Dcun1d2</name>
</gene>
<dbReference type="Proteomes" id="UP001732720">
    <property type="component" value="Chromosome 10"/>
</dbReference>
<reference evidence="2" key="1">
    <citation type="submission" date="2025-08" db="UniProtKB">
        <authorList>
            <consortium name="RefSeq"/>
        </authorList>
    </citation>
    <scope>IDENTIFICATION</scope>
</reference>
<evidence type="ECO:0000313" key="1">
    <source>
        <dbReference type="Proteomes" id="UP001732720"/>
    </source>
</evidence>